<gene>
    <name evidence="1" type="ORF">GCM10011529_28350</name>
</gene>
<dbReference type="EMBL" id="BMJM01000013">
    <property type="protein sequence ID" value="GGE20063.1"/>
    <property type="molecule type" value="Genomic_DNA"/>
</dbReference>
<reference evidence="1" key="2">
    <citation type="submission" date="2020-09" db="EMBL/GenBank/DDBJ databases">
        <authorList>
            <person name="Sun Q."/>
            <person name="Zhou Y."/>
        </authorList>
    </citation>
    <scope>NUCLEOTIDE SEQUENCE</scope>
    <source>
        <strain evidence="1">CGMCC 1.15519</strain>
    </source>
</reference>
<sequence>MKFTNILFALWCLAVVALFALAVDRGYSPFAQGGGPGGRGGFFFFGGFGGGSSGPRHK</sequence>
<protein>
    <submittedName>
        <fullName evidence="1">Uncharacterized protein</fullName>
    </submittedName>
</protein>
<keyword evidence="2" id="KW-1185">Reference proteome</keyword>
<reference evidence="1" key="1">
    <citation type="journal article" date="2014" name="Int. J. Syst. Evol. Microbiol.">
        <title>Complete genome sequence of Corynebacterium casei LMG S-19264T (=DSM 44701T), isolated from a smear-ripened cheese.</title>
        <authorList>
            <consortium name="US DOE Joint Genome Institute (JGI-PGF)"/>
            <person name="Walter F."/>
            <person name="Albersmeier A."/>
            <person name="Kalinowski J."/>
            <person name="Ruckert C."/>
        </authorList>
    </citation>
    <scope>NUCLEOTIDE SEQUENCE</scope>
    <source>
        <strain evidence="1">CGMCC 1.15519</strain>
    </source>
</reference>
<comment type="caution">
    <text evidence="1">The sequence shown here is derived from an EMBL/GenBank/DDBJ whole genome shotgun (WGS) entry which is preliminary data.</text>
</comment>
<dbReference type="AlphaFoldDB" id="A0A916ZZE7"/>
<evidence type="ECO:0000313" key="2">
    <source>
        <dbReference type="Proteomes" id="UP000635071"/>
    </source>
</evidence>
<proteinExistence type="predicted"/>
<accession>A0A916ZZE7</accession>
<name>A0A916ZZE7_9SPHN</name>
<organism evidence="1 2">
    <name type="scientific">Sandarakinorhabdus glacialis</name>
    <dbReference type="NCBI Taxonomy" id="1614636"/>
    <lineage>
        <taxon>Bacteria</taxon>
        <taxon>Pseudomonadati</taxon>
        <taxon>Pseudomonadota</taxon>
        <taxon>Alphaproteobacteria</taxon>
        <taxon>Sphingomonadales</taxon>
        <taxon>Sphingosinicellaceae</taxon>
        <taxon>Sandarakinorhabdus</taxon>
    </lineage>
</organism>
<dbReference type="Proteomes" id="UP000635071">
    <property type="component" value="Unassembled WGS sequence"/>
</dbReference>
<dbReference type="RefSeq" id="WP_188763874.1">
    <property type="nucleotide sequence ID" value="NZ_BMJM01000013.1"/>
</dbReference>
<evidence type="ECO:0000313" key="1">
    <source>
        <dbReference type="EMBL" id="GGE20063.1"/>
    </source>
</evidence>